<evidence type="ECO:0000259" key="2">
    <source>
        <dbReference type="Pfam" id="PF04773"/>
    </source>
</evidence>
<evidence type="ECO:0000313" key="5">
    <source>
        <dbReference type="Proteomes" id="UP000501802"/>
    </source>
</evidence>
<dbReference type="GO" id="GO:0016989">
    <property type="term" value="F:sigma factor antagonist activity"/>
    <property type="evidence" value="ECO:0007669"/>
    <property type="project" value="TreeGrafter"/>
</dbReference>
<feature type="domain" description="FecR protein" evidence="2">
    <location>
        <begin position="153"/>
        <end position="239"/>
    </location>
</feature>
<dbReference type="RefSeq" id="WP_167212329.1">
    <property type="nucleotide sequence ID" value="NZ_CP050063.1"/>
</dbReference>
<dbReference type="PANTHER" id="PTHR30273:SF2">
    <property type="entry name" value="PROTEIN FECR"/>
    <property type="match status" value="1"/>
</dbReference>
<dbReference type="Pfam" id="PF04773">
    <property type="entry name" value="FecR"/>
    <property type="match status" value="1"/>
</dbReference>
<protein>
    <submittedName>
        <fullName evidence="4">FecR family protein</fullName>
    </submittedName>
</protein>
<dbReference type="PANTHER" id="PTHR30273">
    <property type="entry name" value="PERIPLASMIC SIGNAL SENSOR AND SIGMA FACTOR ACTIVATOR FECR-RELATED"/>
    <property type="match status" value="1"/>
</dbReference>
<evidence type="ECO:0000259" key="3">
    <source>
        <dbReference type="Pfam" id="PF16344"/>
    </source>
</evidence>
<dbReference type="Gene3D" id="3.55.50.30">
    <property type="match status" value="1"/>
</dbReference>
<dbReference type="InterPro" id="IPR032508">
    <property type="entry name" value="FecR_C"/>
</dbReference>
<keyword evidence="1" id="KW-0472">Membrane</keyword>
<dbReference type="Gene3D" id="2.60.120.1440">
    <property type="match status" value="1"/>
</dbReference>
<gene>
    <name evidence="4" type="ORF">G8759_21705</name>
</gene>
<reference evidence="4 5" key="1">
    <citation type="submission" date="2020-03" db="EMBL/GenBank/DDBJ databases">
        <authorList>
            <person name="Kim M.K."/>
        </authorList>
    </citation>
    <scope>NUCLEOTIDE SEQUENCE [LARGE SCALE GENOMIC DNA]</scope>
    <source>
        <strain evidence="4 5">BT328</strain>
    </source>
</reference>
<dbReference type="PIRSF" id="PIRSF018266">
    <property type="entry name" value="FecR"/>
    <property type="match status" value="1"/>
</dbReference>
<proteinExistence type="predicted"/>
<accession>A0A6G9ARP1</accession>
<sequence>MSNRTDALHELLEDPRFIAWATGNADDLEDYWNNWAADNLARRETLDQARSLVKAMEGKPIPVSDTHIKRSVERALQEAKRQEIAQPQWQRPVIIRPLYQRWWAIAASVLLIIGLGWWTFTTRTPRSIYDQKVAQVNHTGRLMIEVRNDSRPIQHVQLPDGSSVLLQKNSRISFPQKFRLDKREVYLTGEAFFEVMKNPTQPFLVYADELVTKVLGTSFGVKAYANDSAITVVVKTGKVSVFTQSDRQFTHLEDSRTLTGLVLSPNEQVTYERKESRLTRALVEKPTLLNIPIEKQLFIYQETPIATVFADLEKAYDVDIVFDADVMAHCSITATLGDDPLMQKLTWICKVLEASYELKEGRIIVSGKSCQ</sequence>
<keyword evidence="1" id="KW-0812">Transmembrane</keyword>
<organism evidence="4 5">
    <name type="scientific">Spirosoma aureum</name>
    <dbReference type="NCBI Taxonomy" id="2692134"/>
    <lineage>
        <taxon>Bacteria</taxon>
        <taxon>Pseudomonadati</taxon>
        <taxon>Bacteroidota</taxon>
        <taxon>Cytophagia</taxon>
        <taxon>Cytophagales</taxon>
        <taxon>Cytophagaceae</taxon>
        <taxon>Spirosoma</taxon>
    </lineage>
</organism>
<dbReference type="AlphaFoldDB" id="A0A6G9ARP1"/>
<dbReference type="InterPro" id="IPR012373">
    <property type="entry name" value="Ferrdict_sens_TM"/>
</dbReference>
<feature type="domain" description="Protein FecR C-terminal" evidence="3">
    <location>
        <begin position="298"/>
        <end position="365"/>
    </location>
</feature>
<evidence type="ECO:0000256" key="1">
    <source>
        <dbReference type="SAM" id="Phobius"/>
    </source>
</evidence>
<dbReference type="InterPro" id="IPR006860">
    <property type="entry name" value="FecR"/>
</dbReference>
<feature type="transmembrane region" description="Helical" evidence="1">
    <location>
        <begin position="102"/>
        <end position="120"/>
    </location>
</feature>
<keyword evidence="5" id="KW-1185">Reference proteome</keyword>
<keyword evidence="1" id="KW-1133">Transmembrane helix</keyword>
<dbReference type="EMBL" id="CP050063">
    <property type="protein sequence ID" value="QIP15048.1"/>
    <property type="molecule type" value="Genomic_DNA"/>
</dbReference>
<name>A0A6G9ARP1_9BACT</name>
<evidence type="ECO:0000313" key="4">
    <source>
        <dbReference type="EMBL" id="QIP15048.1"/>
    </source>
</evidence>
<dbReference type="Pfam" id="PF16344">
    <property type="entry name" value="FecR_C"/>
    <property type="match status" value="1"/>
</dbReference>
<dbReference type="Proteomes" id="UP000501802">
    <property type="component" value="Chromosome"/>
</dbReference>
<dbReference type="KEGG" id="spib:G8759_21705"/>